<reference evidence="2" key="3">
    <citation type="submission" date="2014-01" db="EMBL/GenBank/DDBJ databases">
        <title>Evolution of pathogenesis and genome organization in the Tremellales.</title>
        <authorList>
            <person name="Cuomo C."/>
            <person name="Litvintseva A."/>
            <person name="Heitman J."/>
            <person name="Chen Y."/>
            <person name="Sun S."/>
            <person name="Springer D."/>
            <person name="Dromer F."/>
            <person name="Young S."/>
            <person name="Zeng Q."/>
            <person name="Chapman S."/>
            <person name="Gujja S."/>
            <person name="Saif S."/>
            <person name="Birren B."/>
        </authorList>
    </citation>
    <scope>NUCLEOTIDE SEQUENCE</scope>
    <source>
        <strain evidence="2">CBS 10118</strain>
    </source>
</reference>
<feature type="region of interest" description="Disordered" evidence="1">
    <location>
        <begin position="48"/>
        <end position="80"/>
    </location>
</feature>
<reference evidence="3" key="4">
    <citation type="submission" date="2024-02" db="EMBL/GenBank/DDBJ databases">
        <title>Comparative genomics of Cryptococcus and Kwoniella reveals pathogenesis evolution and contrasting modes of karyotype evolution via chromosome fusion or intercentromeric recombination.</title>
        <authorList>
            <person name="Coelho M.A."/>
            <person name="David-Palma M."/>
            <person name="Shea T."/>
            <person name="Bowers K."/>
            <person name="McGinley-Smith S."/>
            <person name="Mohammad A.W."/>
            <person name="Gnirke A."/>
            <person name="Yurkov A.M."/>
            <person name="Nowrousian M."/>
            <person name="Sun S."/>
            <person name="Cuomo C.A."/>
            <person name="Heitman J."/>
        </authorList>
    </citation>
    <scope>NUCLEOTIDE SEQUENCE</scope>
    <source>
        <strain evidence="3">CBS 10118</strain>
    </source>
</reference>
<dbReference type="InterPro" id="IPR032675">
    <property type="entry name" value="LRR_dom_sf"/>
</dbReference>
<dbReference type="Proteomes" id="UP000092730">
    <property type="component" value="Chromosome 1"/>
</dbReference>
<dbReference type="EMBL" id="KI894018">
    <property type="protein sequence ID" value="OCF29981.1"/>
    <property type="molecule type" value="Genomic_DNA"/>
</dbReference>
<organism evidence="2">
    <name type="scientific">Kwoniella bestiolae CBS 10118</name>
    <dbReference type="NCBI Taxonomy" id="1296100"/>
    <lineage>
        <taxon>Eukaryota</taxon>
        <taxon>Fungi</taxon>
        <taxon>Dikarya</taxon>
        <taxon>Basidiomycota</taxon>
        <taxon>Agaricomycotina</taxon>
        <taxon>Tremellomycetes</taxon>
        <taxon>Tremellales</taxon>
        <taxon>Cryptococcaceae</taxon>
        <taxon>Kwoniella</taxon>
    </lineage>
</organism>
<evidence type="ECO:0000256" key="1">
    <source>
        <dbReference type="SAM" id="MobiDB-lite"/>
    </source>
</evidence>
<evidence type="ECO:0000313" key="4">
    <source>
        <dbReference type="Proteomes" id="UP000092730"/>
    </source>
</evidence>
<dbReference type="STRING" id="1296100.A0A1B9GG86"/>
<reference evidence="2" key="1">
    <citation type="submission" date="2013-07" db="EMBL/GenBank/DDBJ databases">
        <title>The Genome Sequence of Cryptococcus bestiolae CBS10118.</title>
        <authorList>
            <consortium name="The Broad Institute Genome Sequencing Platform"/>
            <person name="Cuomo C."/>
            <person name="Litvintseva A."/>
            <person name="Chen Y."/>
            <person name="Heitman J."/>
            <person name="Sun S."/>
            <person name="Springer D."/>
            <person name="Dromer F."/>
            <person name="Young S.K."/>
            <person name="Zeng Q."/>
            <person name="Gargeya S."/>
            <person name="Fitzgerald M."/>
            <person name="Abouelleil A."/>
            <person name="Alvarado L."/>
            <person name="Berlin A.M."/>
            <person name="Chapman S.B."/>
            <person name="Dewar J."/>
            <person name="Goldberg J."/>
            <person name="Griggs A."/>
            <person name="Gujja S."/>
            <person name="Hansen M."/>
            <person name="Howarth C."/>
            <person name="Imamovic A."/>
            <person name="Larimer J."/>
            <person name="McCowan C."/>
            <person name="Murphy C."/>
            <person name="Pearson M."/>
            <person name="Priest M."/>
            <person name="Roberts A."/>
            <person name="Saif S."/>
            <person name="Shea T."/>
            <person name="Sykes S."/>
            <person name="Wortman J."/>
            <person name="Nusbaum C."/>
            <person name="Birren B."/>
        </authorList>
    </citation>
    <scope>NUCLEOTIDE SEQUENCE [LARGE SCALE GENOMIC DNA]</scope>
    <source>
        <strain evidence="2">CBS 10118</strain>
    </source>
</reference>
<dbReference type="SUPFAM" id="SSF52047">
    <property type="entry name" value="RNI-like"/>
    <property type="match status" value="1"/>
</dbReference>
<dbReference type="EMBL" id="CP144541">
    <property type="protein sequence ID" value="WVW80814.1"/>
    <property type="molecule type" value="Genomic_DNA"/>
</dbReference>
<gene>
    <name evidence="2" type="ORF">I302_01498</name>
    <name evidence="3" type="ORF">I302_102803</name>
</gene>
<dbReference type="KEGG" id="kbi:30205897"/>
<dbReference type="VEuPathDB" id="FungiDB:I302_01498"/>
<evidence type="ECO:0000313" key="2">
    <source>
        <dbReference type="EMBL" id="OCF29981.1"/>
    </source>
</evidence>
<dbReference type="Gene3D" id="3.80.10.10">
    <property type="entry name" value="Ribonuclease Inhibitor"/>
    <property type="match status" value="1"/>
</dbReference>
<dbReference type="GeneID" id="30205897"/>
<dbReference type="OrthoDB" id="2585512at2759"/>
<keyword evidence="4" id="KW-1185">Reference proteome</keyword>
<sequence>MDEAALLDLDAELRAIRLDDAPRLQPLRLDKMFLRARQWHAANPRSYASEPIYRPPSPPKSARIYPLPKSLPSSYKGKDKEKEEVSPLSALFEYPELIPLVLDNFDQPRDLATISRVSREWNRIARRKLYKQLWVRPWEDGCHFKLVLLFDTLHKNPELCRLVKRLDVRFFPLAARDEERSELDDQVQKAMGEMDNLESLVWTRDRSLNPSLLERIAGLSHLRSLEISGHSYRYYDPSLLGTMPALEDLRIMMPDPNLKSKLVDVVKALSARPTGGLRGLGIICQSSSLIDDAILKTVAPDLNKLRRLTLWGCTRVTKDGVFDILHEAAQEVEDLSLDALPHSGLMDLSNSPQLPKLKTLSLSMTIPHRDHREIDHTLSPMELPILQSYPSLEALHLTLSGSQLFLPLSAYQQFHEQIHHPGKIRKLSLINLVIATETLEFILHQYTSLEELYISVNSKSTILDSQGMIEHGQKLEILHVNAPERWGPNSDDLREVAERMGGLQQVGSGNRVYEVHRQLTVEGERETTLCRWSRSWIPGYFQVWRA</sequence>
<accession>A0A1B9GG86</accession>
<name>A0A1B9GG86_9TREE</name>
<protein>
    <recommendedName>
        <fullName evidence="5">F-box domain-containing protein</fullName>
    </recommendedName>
</protein>
<dbReference type="RefSeq" id="XP_019051051.1">
    <property type="nucleotide sequence ID" value="XM_019188173.1"/>
</dbReference>
<reference evidence="3" key="2">
    <citation type="submission" date="2013-07" db="EMBL/GenBank/DDBJ databases">
        <authorList>
            <consortium name="The Broad Institute Genome Sequencing Platform"/>
            <person name="Cuomo C."/>
            <person name="Litvintseva A."/>
            <person name="Chen Y."/>
            <person name="Heitman J."/>
            <person name="Sun S."/>
            <person name="Springer D."/>
            <person name="Dromer F."/>
            <person name="Young S.K."/>
            <person name="Zeng Q."/>
            <person name="Gargeya S."/>
            <person name="Fitzgerald M."/>
            <person name="Abouelleil A."/>
            <person name="Alvarado L."/>
            <person name="Berlin A.M."/>
            <person name="Chapman S.B."/>
            <person name="Dewar J."/>
            <person name="Goldberg J."/>
            <person name="Griggs A."/>
            <person name="Gujja S."/>
            <person name="Hansen M."/>
            <person name="Howarth C."/>
            <person name="Imamovic A."/>
            <person name="Larimer J."/>
            <person name="McCowan C."/>
            <person name="Murphy C."/>
            <person name="Pearson M."/>
            <person name="Priest M."/>
            <person name="Roberts A."/>
            <person name="Saif S."/>
            <person name="Shea T."/>
            <person name="Sykes S."/>
            <person name="Wortman J."/>
            <person name="Nusbaum C."/>
            <person name="Birren B."/>
        </authorList>
    </citation>
    <scope>NUCLEOTIDE SEQUENCE</scope>
    <source>
        <strain evidence="3">CBS 10118</strain>
    </source>
</reference>
<evidence type="ECO:0000313" key="3">
    <source>
        <dbReference type="EMBL" id="WVW80814.1"/>
    </source>
</evidence>
<evidence type="ECO:0008006" key="5">
    <source>
        <dbReference type="Google" id="ProtNLM"/>
    </source>
</evidence>
<proteinExistence type="predicted"/>
<dbReference type="AlphaFoldDB" id="A0A1B9GG86"/>